<comment type="cofactor">
    <cofactor evidence="6 9">
        <name>Ni cation</name>
        <dbReference type="ChEBI" id="CHEBI:25516"/>
    </cofactor>
    <text evidence="6 9">Binds 2 nickel ions per subunit.</text>
</comment>
<keyword evidence="13" id="KW-1185">Reference proteome</keyword>
<dbReference type="NCBIfam" id="TIGR01792">
    <property type="entry name" value="urease_alph"/>
    <property type="match status" value="1"/>
</dbReference>
<name>A0ABY4QYQ2_9ACTN</name>
<evidence type="ECO:0000256" key="5">
    <source>
        <dbReference type="ARBA" id="ARBA00047778"/>
    </source>
</evidence>
<dbReference type="InterPro" id="IPR029754">
    <property type="entry name" value="Urease_Ni-bd"/>
</dbReference>
<dbReference type="Proteomes" id="UP001056336">
    <property type="component" value="Chromosome"/>
</dbReference>
<dbReference type="PROSITE" id="PS51368">
    <property type="entry name" value="UREASE_3"/>
    <property type="match status" value="1"/>
</dbReference>
<feature type="binding site" evidence="6">
    <location>
        <position position="144"/>
    </location>
    <ligand>
        <name>Ni(2+)</name>
        <dbReference type="ChEBI" id="CHEBI:49786"/>
        <label>1</label>
    </ligand>
</feature>
<evidence type="ECO:0000259" key="11">
    <source>
        <dbReference type="PROSITE" id="PS51368"/>
    </source>
</evidence>
<dbReference type="InterPro" id="IPR011059">
    <property type="entry name" value="Metal-dep_hydrolase_composite"/>
</dbReference>
<dbReference type="InterPro" id="IPR032466">
    <property type="entry name" value="Metal_Hydrolase"/>
</dbReference>
<proteinExistence type="inferred from homology"/>
<dbReference type="SUPFAM" id="SSF51338">
    <property type="entry name" value="Composite domain of metallo-dependent hydrolases"/>
    <property type="match status" value="2"/>
</dbReference>
<dbReference type="Gene3D" id="3.20.20.140">
    <property type="entry name" value="Metal-dependent hydrolases"/>
    <property type="match status" value="1"/>
</dbReference>
<evidence type="ECO:0000256" key="3">
    <source>
        <dbReference type="ARBA" id="ARBA00022723"/>
    </source>
</evidence>
<dbReference type="PANTHER" id="PTHR43440">
    <property type="entry name" value="UREASE"/>
    <property type="match status" value="1"/>
</dbReference>
<sequence>MSSLPRWRYAALYGPTVGDRVRLADTDLLIEVTEDLAGGPGALAGDEAVFGGGKVIRESMGQAVNTRAEGTPDLVITGVVILDHWGVVKADVGVRDGRIVAIGKAGNPDTMNGVTPELVIGPSTEIIAGNGKILTAGGVDSHVHLIAPQQIPVALAAGITTIIGGGTGPADGTKATTVTPGAFWIQAMMQAMTAWPVNVVLLGKGNTVSSEGLWEQLRAGAAGFKLHEDWGTTPAAIDACLTVGLAAGVQTAIHTDTLNEAGYLESTLAAIADRPIHTYHTEGAGGGHAPDIIKAASFANVLPSSTNPTRPFTRNTLDEHLDMLMVCHHLNPSLAEDLAFAESRIRPSTMAAEDVLHDLGAISMIGSDSQAMGRIGETITRTWQTAHVMKAGRGALAGDGVGPNGGNDNHRAMRYVAKYTIAPAITHGLDGEIGSVETGKLADLVLWDPAFFGVKPELVLKSGVIAWANMGDANASIPTPQPQLPRPMFGSFGALPAPLGRQFVSPAALEAGLGDRWESDRPLVATRDTSRLSKADLPHNDALPSIEVDSETFAVTVNGELITEAPPAELPMAQRYFLF</sequence>
<dbReference type="PRINTS" id="PR01752">
    <property type="entry name" value="UREASE"/>
</dbReference>
<dbReference type="Gene3D" id="2.30.40.10">
    <property type="entry name" value="Urease, subunit C, domain 1"/>
    <property type="match status" value="1"/>
</dbReference>
<comment type="similarity">
    <text evidence="6 10">Belongs to the metallo-dependent hydrolases superfamily. Urease alpha subunit family.</text>
</comment>
<dbReference type="Pfam" id="PF01979">
    <property type="entry name" value="Amidohydro_1"/>
    <property type="match status" value="1"/>
</dbReference>
<reference evidence="12" key="1">
    <citation type="journal article" date="2018" name="Int. J. Syst. Evol. Microbiol.">
        <title>Jatrophihabitans telluris sp. nov., isolated from sediment soil of lava forest wetlands and the emended description of the genus Jatrophihabitans.</title>
        <authorList>
            <person name="Lee K.C."/>
            <person name="Suh M.K."/>
            <person name="Eom M.K."/>
            <person name="Kim K.K."/>
            <person name="Kim J.S."/>
            <person name="Kim D.S."/>
            <person name="Ko S.H."/>
            <person name="Shin Y.K."/>
            <person name="Lee J.S."/>
        </authorList>
    </citation>
    <scope>NUCLEOTIDE SEQUENCE</scope>
    <source>
        <strain evidence="12">N237</strain>
    </source>
</reference>
<dbReference type="HAMAP" id="MF_01953">
    <property type="entry name" value="Urease_alpha"/>
    <property type="match status" value="1"/>
</dbReference>
<feature type="active site" description="Proton donor" evidence="6 8">
    <location>
        <position position="328"/>
    </location>
</feature>
<comment type="subcellular location">
    <subcellularLocation>
        <location evidence="6 8">Cytoplasm</location>
    </subcellularLocation>
</comment>
<reference evidence="12" key="2">
    <citation type="submission" date="2022-05" db="EMBL/GenBank/DDBJ databases">
        <authorList>
            <person name="Kim J.-S."/>
            <person name="Lee K."/>
            <person name="Suh M."/>
            <person name="Eom M."/>
            <person name="Kim J.-S."/>
            <person name="Kim D.-S."/>
            <person name="Ko S.-H."/>
            <person name="Shin Y."/>
            <person name="Lee J.-S."/>
        </authorList>
    </citation>
    <scope>NUCLEOTIDE SEQUENCE</scope>
    <source>
        <strain evidence="12">N237</strain>
    </source>
</reference>
<dbReference type="InterPro" id="IPR017951">
    <property type="entry name" value="Urease_asu_c"/>
</dbReference>
<evidence type="ECO:0000256" key="1">
    <source>
        <dbReference type="ARBA" id="ARBA00004897"/>
    </source>
</evidence>
<feature type="binding site" evidence="6 8">
    <location>
        <position position="227"/>
    </location>
    <ligand>
        <name>substrate</name>
    </ligand>
</feature>
<evidence type="ECO:0000313" key="12">
    <source>
        <dbReference type="EMBL" id="UQX88327.1"/>
    </source>
</evidence>
<feature type="binding site" evidence="6">
    <location>
        <position position="254"/>
    </location>
    <ligand>
        <name>Ni(2+)</name>
        <dbReference type="ChEBI" id="CHEBI:49786"/>
        <label>2</label>
    </ligand>
</feature>
<evidence type="ECO:0000256" key="10">
    <source>
        <dbReference type="RuleBase" id="RU004158"/>
    </source>
</evidence>
<evidence type="ECO:0000256" key="2">
    <source>
        <dbReference type="ARBA" id="ARBA00022596"/>
    </source>
</evidence>
<keyword evidence="2 6" id="KW-0533">Nickel</keyword>
<comment type="pathway">
    <text evidence="1 6">Nitrogen metabolism; urea degradation; CO(2) and NH(3) from urea (urease route): step 1/1.</text>
</comment>
<dbReference type="NCBIfam" id="NF009686">
    <property type="entry name" value="PRK13207.1"/>
    <property type="match status" value="1"/>
</dbReference>
<feature type="binding site" description="via carbamate group" evidence="6">
    <location>
        <position position="225"/>
    </location>
    <ligand>
        <name>Ni(2+)</name>
        <dbReference type="ChEBI" id="CHEBI:49786"/>
        <label>1</label>
    </ligand>
</feature>
<evidence type="ECO:0000256" key="6">
    <source>
        <dbReference type="HAMAP-Rule" id="MF_01953"/>
    </source>
</evidence>
<organism evidence="12 13">
    <name type="scientific">Jatrophihabitans telluris</name>
    <dbReference type="NCBI Taxonomy" id="2038343"/>
    <lineage>
        <taxon>Bacteria</taxon>
        <taxon>Bacillati</taxon>
        <taxon>Actinomycetota</taxon>
        <taxon>Actinomycetes</taxon>
        <taxon>Jatrophihabitantales</taxon>
        <taxon>Jatrophihabitantaceae</taxon>
        <taxon>Jatrophihabitans</taxon>
    </lineage>
</organism>
<dbReference type="SUPFAM" id="SSF51556">
    <property type="entry name" value="Metallo-dependent hydrolases"/>
    <property type="match status" value="1"/>
</dbReference>
<keyword evidence="3 6" id="KW-0479">Metal-binding</keyword>
<dbReference type="NCBIfam" id="NF009685">
    <property type="entry name" value="PRK13206.1"/>
    <property type="match status" value="1"/>
</dbReference>
<feature type="binding site" description="via carbamate group" evidence="6">
    <location>
        <position position="225"/>
    </location>
    <ligand>
        <name>Ni(2+)</name>
        <dbReference type="ChEBI" id="CHEBI:49786"/>
        <label>2</label>
    </ligand>
</feature>
<dbReference type="PROSITE" id="PS00145">
    <property type="entry name" value="UREASE_2"/>
    <property type="match status" value="1"/>
</dbReference>
<feature type="binding site" evidence="6">
    <location>
        <position position="280"/>
    </location>
    <ligand>
        <name>Ni(2+)</name>
        <dbReference type="ChEBI" id="CHEBI:49786"/>
        <label>2</label>
    </ligand>
</feature>
<keyword evidence="4 6" id="KW-0378">Hydrolase</keyword>
<evidence type="ECO:0000313" key="13">
    <source>
        <dbReference type="Proteomes" id="UP001056336"/>
    </source>
</evidence>
<evidence type="ECO:0000256" key="4">
    <source>
        <dbReference type="ARBA" id="ARBA00022801"/>
    </source>
</evidence>
<comment type="catalytic activity">
    <reaction evidence="5 6 9">
        <text>urea + 2 H2O + H(+) = hydrogencarbonate + 2 NH4(+)</text>
        <dbReference type="Rhea" id="RHEA:20557"/>
        <dbReference type="ChEBI" id="CHEBI:15377"/>
        <dbReference type="ChEBI" id="CHEBI:15378"/>
        <dbReference type="ChEBI" id="CHEBI:16199"/>
        <dbReference type="ChEBI" id="CHEBI:17544"/>
        <dbReference type="ChEBI" id="CHEBI:28938"/>
        <dbReference type="EC" id="3.5.1.5"/>
    </reaction>
</comment>
<protein>
    <recommendedName>
        <fullName evidence="6 7">Urease subunit alpha</fullName>
        <ecNumber evidence="6 7">3.5.1.5</ecNumber>
    </recommendedName>
    <alternativeName>
        <fullName evidence="6">Urea amidohydrolase subunit alpha</fullName>
    </alternativeName>
</protein>
<dbReference type="InterPro" id="IPR011612">
    <property type="entry name" value="Urease_alpha_N_dom"/>
</dbReference>
<feature type="domain" description="Urease" evidence="11">
    <location>
        <begin position="137"/>
        <end position="579"/>
    </location>
</feature>
<feature type="binding site" evidence="6">
    <location>
        <position position="368"/>
    </location>
    <ligand>
        <name>Ni(2+)</name>
        <dbReference type="ChEBI" id="CHEBI:49786"/>
        <label>1</label>
    </ligand>
</feature>
<evidence type="ECO:0000256" key="8">
    <source>
        <dbReference type="PROSITE-ProRule" id="PRU00700"/>
    </source>
</evidence>
<accession>A0ABY4QYQ2</accession>
<dbReference type="InterPro" id="IPR017950">
    <property type="entry name" value="Urease_AS"/>
</dbReference>
<dbReference type="PANTHER" id="PTHR43440:SF1">
    <property type="entry name" value="UREASE"/>
    <property type="match status" value="1"/>
</dbReference>
<dbReference type="InterPro" id="IPR005848">
    <property type="entry name" value="Urease_asu"/>
</dbReference>
<feature type="modified residue" description="N6-carboxylysine" evidence="6">
    <location>
        <position position="225"/>
    </location>
</feature>
<dbReference type="RefSeq" id="WP_249771714.1">
    <property type="nucleotide sequence ID" value="NZ_CP097332.1"/>
</dbReference>
<comment type="PTM">
    <text evidence="6">Carboxylation allows a single lysine to coordinate two nickel ions.</text>
</comment>
<dbReference type="InterPro" id="IPR006680">
    <property type="entry name" value="Amidohydro-rel"/>
</dbReference>
<evidence type="ECO:0000256" key="9">
    <source>
        <dbReference type="RuleBase" id="RU000510"/>
    </source>
</evidence>
<keyword evidence="6 8" id="KW-0963">Cytoplasm</keyword>
<dbReference type="CDD" id="cd00375">
    <property type="entry name" value="Urease_alpha"/>
    <property type="match status" value="1"/>
</dbReference>
<comment type="subunit">
    <text evidence="6">Heterotrimer of UreA (gamma), UreB (beta) and UreC (alpha) subunits. Three heterotrimers associate to form the active enzyme.</text>
</comment>
<dbReference type="PROSITE" id="PS01120">
    <property type="entry name" value="UREASE_1"/>
    <property type="match status" value="1"/>
</dbReference>
<dbReference type="EMBL" id="CP097332">
    <property type="protein sequence ID" value="UQX88327.1"/>
    <property type="molecule type" value="Genomic_DNA"/>
</dbReference>
<gene>
    <name evidence="6" type="primary">ureC</name>
    <name evidence="12" type="ORF">M6D93_18900</name>
</gene>
<dbReference type="Pfam" id="PF00449">
    <property type="entry name" value="Urease_alpha"/>
    <property type="match status" value="1"/>
</dbReference>
<dbReference type="InterPro" id="IPR050112">
    <property type="entry name" value="Urease_alpha_subunit"/>
</dbReference>
<evidence type="ECO:0000256" key="7">
    <source>
        <dbReference type="NCBIfam" id="TIGR01792"/>
    </source>
</evidence>
<feature type="binding site" evidence="6">
    <location>
        <position position="142"/>
    </location>
    <ligand>
        <name>Ni(2+)</name>
        <dbReference type="ChEBI" id="CHEBI:49786"/>
        <label>1</label>
    </ligand>
</feature>
<dbReference type="EC" id="3.5.1.5" evidence="6 7"/>